<keyword evidence="8 11" id="KW-0460">Magnesium</keyword>
<dbReference type="InterPro" id="IPR036425">
    <property type="entry name" value="MoaB/Mog-like_dom_sf"/>
</dbReference>
<dbReference type="InterPro" id="IPR005110">
    <property type="entry name" value="MoeA_linker/N"/>
</dbReference>
<keyword evidence="6 11" id="KW-0808">Transferase</keyword>
<comment type="similarity">
    <text evidence="4 11">Belongs to the MoeA family.</text>
</comment>
<evidence type="ECO:0000313" key="13">
    <source>
        <dbReference type="EMBL" id="GHH46716.1"/>
    </source>
</evidence>
<comment type="caution">
    <text evidence="13">The sequence shown here is derived from an EMBL/GenBank/DDBJ whole genome shotgun (WGS) entry which is preliminary data.</text>
</comment>
<dbReference type="Gene3D" id="3.40.980.10">
    <property type="entry name" value="MoaB/Mog-like domain"/>
    <property type="match status" value="1"/>
</dbReference>
<dbReference type="PROSITE" id="PS01079">
    <property type="entry name" value="MOCF_BIOSYNTHESIS_2"/>
    <property type="match status" value="1"/>
</dbReference>
<dbReference type="InterPro" id="IPR001453">
    <property type="entry name" value="MoaB/Mog_dom"/>
</dbReference>
<evidence type="ECO:0000256" key="3">
    <source>
        <dbReference type="ARBA" id="ARBA00005046"/>
    </source>
</evidence>
<dbReference type="CDD" id="cd00887">
    <property type="entry name" value="MoeA"/>
    <property type="match status" value="1"/>
</dbReference>
<evidence type="ECO:0000313" key="14">
    <source>
        <dbReference type="Proteomes" id="UP000623958"/>
    </source>
</evidence>
<dbReference type="SUPFAM" id="SSF63882">
    <property type="entry name" value="MoeA N-terminal region -like"/>
    <property type="match status" value="1"/>
</dbReference>
<reference evidence="13" key="1">
    <citation type="journal article" date="2014" name="Int. J. Syst. Evol. Microbiol.">
        <title>Complete genome sequence of Corynebacterium casei LMG S-19264T (=DSM 44701T), isolated from a smear-ripened cheese.</title>
        <authorList>
            <consortium name="US DOE Joint Genome Institute (JGI-PGF)"/>
            <person name="Walter F."/>
            <person name="Albersmeier A."/>
            <person name="Kalinowski J."/>
            <person name="Ruckert C."/>
        </authorList>
    </citation>
    <scope>NUCLEOTIDE SEQUENCE</scope>
    <source>
        <strain evidence="13">JCM 13306</strain>
    </source>
</reference>
<dbReference type="GO" id="GO:0006777">
    <property type="term" value="P:Mo-molybdopterin cofactor biosynthetic process"/>
    <property type="evidence" value="ECO:0007669"/>
    <property type="project" value="UniProtKB-UniRule"/>
</dbReference>
<organism evidence="13 14">
    <name type="scientific">Xanthomonas boreopolis</name>
    <dbReference type="NCBI Taxonomy" id="86183"/>
    <lineage>
        <taxon>Bacteria</taxon>
        <taxon>Pseudomonadati</taxon>
        <taxon>Pseudomonadota</taxon>
        <taxon>Gammaproteobacteria</taxon>
        <taxon>Lysobacterales</taxon>
        <taxon>Lysobacteraceae</taxon>
        <taxon>Xanthomonas</taxon>
    </lineage>
</organism>
<evidence type="ECO:0000256" key="10">
    <source>
        <dbReference type="ARBA" id="ARBA00047317"/>
    </source>
</evidence>
<dbReference type="GO" id="GO:0005829">
    <property type="term" value="C:cytosol"/>
    <property type="evidence" value="ECO:0007669"/>
    <property type="project" value="TreeGrafter"/>
</dbReference>
<keyword evidence="7 11" id="KW-0479">Metal-binding</keyword>
<evidence type="ECO:0000256" key="11">
    <source>
        <dbReference type="RuleBase" id="RU365090"/>
    </source>
</evidence>
<evidence type="ECO:0000256" key="2">
    <source>
        <dbReference type="ARBA" id="ARBA00002901"/>
    </source>
</evidence>
<feature type="domain" description="MoaB/Mog" evidence="12">
    <location>
        <begin position="180"/>
        <end position="321"/>
    </location>
</feature>
<protein>
    <recommendedName>
        <fullName evidence="11">Molybdopterin molybdenumtransferase</fullName>
        <ecNumber evidence="11">2.10.1.1</ecNumber>
    </recommendedName>
</protein>
<reference evidence="13" key="2">
    <citation type="submission" date="2020-09" db="EMBL/GenBank/DDBJ databases">
        <authorList>
            <person name="Sun Q."/>
            <person name="Ohkuma M."/>
        </authorList>
    </citation>
    <scope>NUCLEOTIDE SEQUENCE</scope>
    <source>
        <strain evidence="13">JCM 13306</strain>
    </source>
</reference>
<dbReference type="FunFam" id="3.40.980.10:FF:000004">
    <property type="entry name" value="Molybdopterin molybdenumtransferase"/>
    <property type="match status" value="1"/>
</dbReference>
<sequence length="418" mass="44660">MIDYPQALSLLQQAVSPLEAEWVESARAHGRVLATAVVSEVALPAFDNSSMDGFALATGGKTLPEGSELAVRGWQAAGDEHRRADGGAWEIMTGARVPEGLDAIVPVEQVEVLARDAGRPASIRLRQAVEPGDFLRRRGEDVAEGSEVIAAGTVLRTQEVMLLASLGVARVQVRRRPRVAVIATGRELVVDPAQPLQSGQIRDSNRPFLLGQLQAAGAEVVWHGVVGDEVAPFRQALEQALSLGADVILSTGAVSEGRYDFVPDALRERGARIVFHKVAVRPGKPVLFAALREGPLYFGLPGNPVSTAVGLRFFVEPALRAMSGQPAESPLRIALKADFAKAPALRFFARAWVGPDAAGRLEVEVLPKQESFRLMPMLQANAWAVVPEGQAGAARGEAVEVYGLGHRQPVQLFPEMAS</sequence>
<dbReference type="InterPro" id="IPR008284">
    <property type="entry name" value="MoCF_biosynth_CS"/>
</dbReference>
<comment type="function">
    <text evidence="2 11">Catalyzes the insertion of molybdate into adenylated molybdopterin with the concomitant release of AMP.</text>
</comment>
<evidence type="ECO:0000256" key="8">
    <source>
        <dbReference type="ARBA" id="ARBA00022842"/>
    </source>
</evidence>
<dbReference type="SUPFAM" id="SSF53218">
    <property type="entry name" value="Molybdenum cofactor biosynthesis proteins"/>
    <property type="match status" value="1"/>
</dbReference>
<dbReference type="GO" id="GO:0061599">
    <property type="term" value="F:molybdopterin molybdotransferase activity"/>
    <property type="evidence" value="ECO:0007669"/>
    <property type="project" value="UniProtKB-UniRule"/>
</dbReference>
<accession>A0A919F4M5</accession>
<dbReference type="InterPro" id="IPR005111">
    <property type="entry name" value="MoeA_C_domain_IV"/>
</dbReference>
<name>A0A919F4M5_9XANT</name>
<evidence type="ECO:0000256" key="6">
    <source>
        <dbReference type="ARBA" id="ARBA00022679"/>
    </source>
</evidence>
<evidence type="ECO:0000256" key="5">
    <source>
        <dbReference type="ARBA" id="ARBA00022505"/>
    </source>
</evidence>
<dbReference type="Pfam" id="PF00994">
    <property type="entry name" value="MoCF_biosynth"/>
    <property type="match status" value="1"/>
</dbReference>
<dbReference type="InterPro" id="IPR036135">
    <property type="entry name" value="MoeA_linker/N_sf"/>
</dbReference>
<evidence type="ECO:0000256" key="7">
    <source>
        <dbReference type="ARBA" id="ARBA00022723"/>
    </source>
</evidence>
<dbReference type="GO" id="GO:0046872">
    <property type="term" value="F:metal ion binding"/>
    <property type="evidence" value="ECO:0007669"/>
    <property type="project" value="UniProtKB-UniRule"/>
</dbReference>
<evidence type="ECO:0000256" key="1">
    <source>
        <dbReference type="ARBA" id="ARBA00001946"/>
    </source>
</evidence>
<dbReference type="Gene3D" id="2.40.340.10">
    <property type="entry name" value="MoeA, C-terminal, domain IV"/>
    <property type="match status" value="1"/>
</dbReference>
<dbReference type="NCBIfam" id="TIGR00177">
    <property type="entry name" value="molyb_syn"/>
    <property type="match status" value="1"/>
</dbReference>
<dbReference type="Gene3D" id="2.170.190.11">
    <property type="entry name" value="Molybdopterin biosynthesis moea protein, domain 3"/>
    <property type="match status" value="1"/>
</dbReference>
<keyword evidence="9 11" id="KW-0501">Molybdenum cofactor biosynthesis</keyword>
<dbReference type="AlphaFoldDB" id="A0A919F4M5"/>
<comment type="catalytic activity">
    <reaction evidence="10">
        <text>adenylyl-molybdopterin + molybdate = Mo-molybdopterin + AMP + H(+)</text>
        <dbReference type="Rhea" id="RHEA:35047"/>
        <dbReference type="ChEBI" id="CHEBI:15378"/>
        <dbReference type="ChEBI" id="CHEBI:36264"/>
        <dbReference type="ChEBI" id="CHEBI:62727"/>
        <dbReference type="ChEBI" id="CHEBI:71302"/>
        <dbReference type="ChEBI" id="CHEBI:456215"/>
        <dbReference type="EC" id="2.10.1.1"/>
    </reaction>
</comment>
<dbReference type="PANTHER" id="PTHR10192:SF5">
    <property type="entry name" value="GEPHYRIN"/>
    <property type="match status" value="1"/>
</dbReference>
<dbReference type="PANTHER" id="PTHR10192">
    <property type="entry name" value="MOLYBDOPTERIN BIOSYNTHESIS PROTEIN"/>
    <property type="match status" value="1"/>
</dbReference>
<dbReference type="NCBIfam" id="NF045515">
    <property type="entry name" value="Glp_gephyrin"/>
    <property type="match status" value="1"/>
</dbReference>
<evidence type="ECO:0000259" key="12">
    <source>
        <dbReference type="SMART" id="SM00852"/>
    </source>
</evidence>
<keyword evidence="14" id="KW-1185">Reference proteome</keyword>
<dbReference type="Pfam" id="PF03453">
    <property type="entry name" value="MoeA_N"/>
    <property type="match status" value="1"/>
</dbReference>
<dbReference type="RefSeq" id="WP_434028360.1">
    <property type="nucleotide sequence ID" value="NZ_BNBA01000001.1"/>
</dbReference>
<dbReference type="InterPro" id="IPR038987">
    <property type="entry name" value="MoeA-like"/>
</dbReference>
<keyword evidence="5 11" id="KW-0500">Molybdenum</keyword>
<dbReference type="Pfam" id="PF03454">
    <property type="entry name" value="MoeA_C"/>
    <property type="match status" value="1"/>
</dbReference>
<gene>
    <name evidence="13" type="primary">moeA</name>
    <name evidence="13" type="ORF">GCM10009090_02220</name>
</gene>
<comment type="cofactor">
    <cofactor evidence="1 11">
        <name>Mg(2+)</name>
        <dbReference type="ChEBI" id="CHEBI:18420"/>
    </cofactor>
</comment>
<dbReference type="Gene3D" id="3.90.105.10">
    <property type="entry name" value="Molybdopterin biosynthesis moea protein, domain 2"/>
    <property type="match status" value="1"/>
</dbReference>
<dbReference type="Proteomes" id="UP000623958">
    <property type="component" value="Unassembled WGS sequence"/>
</dbReference>
<evidence type="ECO:0000256" key="9">
    <source>
        <dbReference type="ARBA" id="ARBA00023150"/>
    </source>
</evidence>
<dbReference type="SUPFAM" id="SSF63867">
    <property type="entry name" value="MoeA C-terminal domain-like"/>
    <property type="match status" value="1"/>
</dbReference>
<dbReference type="EC" id="2.10.1.1" evidence="11"/>
<comment type="pathway">
    <text evidence="3 11">Cofactor biosynthesis; molybdopterin biosynthesis.</text>
</comment>
<dbReference type="EMBL" id="BNBA01000001">
    <property type="protein sequence ID" value="GHH46716.1"/>
    <property type="molecule type" value="Genomic_DNA"/>
</dbReference>
<dbReference type="SMART" id="SM00852">
    <property type="entry name" value="MoCF_biosynth"/>
    <property type="match status" value="1"/>
</dbReference>
<evidence type="ECO:0000256" key="4">
    <source>
        <dbReference type="ARBA" id="ARBA00010763"/>
    </source>
</evidence>
<dbReference type="InterPro" id="IPR036688">
    <property type="entry name" value="MoeA_C_domain_IV_sf"/>
</dbReference>
<proteinExistence type="inferred from homology"/>